<dbReference type="RefSeq" id="WP_084121369.1">
    <property type="nucleotide sequence ID" value="NZ_LT838813.1"/>
</dbReference>
<proteinExistence type="predicted"/>
<dbReference type="InterPro" id="IPR024775">
    <property type="entry name" value="DinB-like"/>
</dbReference>
<sequence length="179" mass="20928">MNPKTEKWIQSIDSITQVSLEKFSDLPVEKLHLKPNPKTWSIAENLEHLITINSTYFPIFEKLEKGRFHGAFIARFPFFTKLFGDMIYKSVSDGGNKKQRTFPLWEPKINQGDTTILARFQQHQEDLKNWIKKMEPFVEKNTVIHSPANKLIVYTLEQAIEIIIAHEQRHLEQAGRIIV</sequence>
<organism evidence="2 3">
    <name type="scientific">Aquiflexum balticum DSM 16537</name>
    <dbReference type="NCBI Taxonomy" id="758820"/>
    <lineage>
        <taxon>Bacteria</taxon>
        <taxon>Pseudomonadati</taxon>
        <taxon>Bacteroidota</taxon>
        <taxon>Cytophagia</taxon>
        <taxon>Cytophagales</taxon>
        <taxon>Cyclobacteriaceae</taxon>
        <taxon>Aquiflexum</taxon>
    </lineage>
</organism>
<protein>
    <submittedName>
        <fullName evidence="2">DinB superfamily protein</fullName>
    </submittedName>
</protein>
<accession>A0A1W2H6Q4</accession>
<dbReference type="AlphaFoldDB" id="A0A1W2H6Q4"/>
<dbReference type="InterPro" id="IPR034660">
    <property type="entry name" value="DinB/YfiT-like"/>
</dbReference>
<dbReference type="OrthoDB" id="1524454at2"/>
<dbReference type="Pfam" id="PF12867">
    <property type="entry name" value="DinB_2"/>
    <property type="match status" value="1"/>
</dbReference>
<evidence type="ECO:0000313" key="3">
    <source>
        <dbReference type="Proteomes" id="UP000192333"/>
    </source>
</evidence>
<feature type="domain" description="DinB-like" evidence="1">
    <location>
        <begin position="18"/>
        <end position="174"/>
    </location>
</feature>
<keyword evidence="3" id="KW-1185">Reference proteome</keyword>
<dbReference type="SUPFAM" id="SSF109854">
    <property type="entry name" value="DinB/YfiT-like putative metalloenzymes"/>
    <property type="match status" value="1"/>
</dbReference>
<gene>
    <name evidence="2" type="ORF">SAMN00777080_3195</name>
</gene>
<dbReference type="Gene3D" id="1.20.120.450">
    <property type="entry name" value="dinb family like domain"/>
    <property type="match status" value="1"/>
</dbReference>
<reference evidence="3" key="1">
    <citation type="submission" date="2017-04" db="EMBL/GenBank/DDBJ databases">
        <authorList>
            <person name="Varghese N."/>
            <person name="Submissions S."/>
        </authorList>
    </citation>
    <scope>NUCLEOTIDE SEQUENCE [LARGE SCALE GENOMIC DNA]</scope>
    <source>
        <strain evidence="3">DSM 16537</strain>
    </source>
</reference>
<evidence type="ECO:0000313" key="2">
    <source>
        <dbReference type="EMBL" id="SMD44571.1"/>
    </source>
</evidence>
<dbReference type="STRING" id="758820.SAMN00777080_3195"/>
<dbReference type="EMBL" id="LT838813">
    <property type="protein sequence ID" value="SMD44571.1"/>
    <property type="molecule type" value="Genomic_DNA"/>
</dbReference>
<name>A0A1W2H6Q4_9BACT</name>
<dbReference type="Proteomes" id="UP000192333">
    <property type="component" value="Chromosome I"/>
</dbReference>
<evidence type="ECO:0000259" key="1">
    <source>
        <dbReference type="Pfam" id="PF12867"/>
    </source>
</evidence>